<protein>
    <submittedName>
        <fullName evidence="2">Uncharacterized protein</fullName>
    </submittedName>
</protein>
<keyword evidence="3" id="KW-1185">Reference proteome</keyword>
<sequence>MLSNRILLRKQTNLVKNTIRFFGGGHHGGDPRKQGHVDLPDQNKNYISNTSDDKFTALTGFNHTQTVDVQITNPYKHIADLPLCHPEQIFSSHAGGHLTYEEEFTHDEPYGYERGEDPFDPTGNGVLPLLLFFCGGALFIHFNFVHFNFFRVKKSEIMMHQRITAGMLEDKIRHYRREGNL</sequence>
<dbReference type="EMBL" id="CAMPGE010022511">
    <property type="protein sequence ID" value="CAI2380548.1"/>
    <property type="molecule type" value="Genomic_DNA"/>
</dbReference>
<keyword evidence="1" id="KW-0472">Membrane</keyword>
<keyword evidence="1" id="KW-1133">Transmembrane helix</keyword>
<keyword evidence="1" id="KW-0812">Transmembrane</keyword>
<name>A0AAD1XW49_EUPCR</name>
<accession>A0AAD1XW49</accession>
<gene>
    <name evidence="2" type="ORF">ECRASSUSDP1_LOCUS21984</name>
</gene>
<evidence type="ECO:0000256" key="1">
    <source>
        <dbReference type="SAM" id="Phobius"/>
    </source>
</evidence>
<reference evidence="2" key="1">
    <citation type="submission" date="2023-07" db="EMBL/GenBank/DDBJ databases">
        <authorList>
            <consortium name="AG Swart"/>
            <person name="Singh M."/>
            <person name="Singh A."/>
            <person name="Seah K."/>
            <person name="Emmerich C."/>
        </authorList>
    </citation>
    <scope>NUCLEOTIDE SEQUENCE</scope>
    <source>
        <strain evidence="2">DP1</strain>
    </source>
</reference>
<evidence type="ECO:0000313" key="3">
    <source>
        <dbReference type="Proteomes" id="UP001295684"/>
    </source>
</evidence>
<dbReference type="AlphaFoldDB" id="A0AAD1XW49"/>
<comment type="caution">
    <text evidence="2">The sequence shown here is derived from an EMBL/GenBank/DDBJ whole genome shotgun (WGS) entry which is preliminary data.</text>
</comment>
<dbReference type="Proteomes" id="UP001295684">
    <property type="component" value="Unassembled WGS sequence"/>
</dbReference>
<organism evidence="2 3">
    <name type="scientific">Euplotes crassus</name>
    <dbReference type="NCBI Taxonomy" id="5936"/>
    <lineage>
        <taxon>Eukaryota</taxon>
        <taxon>Sar</taxon>
        <taxon>Alveolata</taxon>
        <taxon>Ciliophora</taxon>
        <taxon>Intramacronucleata</taxon>
        <taxon>Spirotrichea</taxon>
        <taxon>Hypotrichia</taxon>
        <taxon>Euplotida</taxon>
        <taxon>Euplotidae</taxon>
        <taxon>Moneuplotes</taxon>
    </lineage>
</organism>
<feature type="transmembrane region" description="Helical" evidence="1">
    <location>
        <begin position="126"/>
        <end position="150"/>
    </location>
</feature>
<evidence type="ECO:0000313" key="2">
    <source>
        <dbReference type="EMBL" id="CAI2380548.1"/>
    </source>
</evidence>
<proteinExistence type="predicted"/>